<proteinExistence type="predicted"/>
<feature type="compositionally biased region" description="Pro residues" evidence="1">
    <location>
        <begin position="674"/>
        <end position="685"/>
    </location>
</feature>
<keyword evidence="2" id="KW-0472">Membrane</keyword>
<feature type="region of interest" description="Disordered" evidence="1">
    <location>
        <begin position="662"/>
        <end position="686"/>
    </location>
</feature>
<feature type="transmembrane region" description="Helical" evidence="2">
    <location>
        <begin position="1086"/>
        <end position="1106"/>
    </location>
</feature>
<gene>
    <name evidence="3" type="ORF">NCTC11819_00113</name>
</gene>
<keyword evidence="2" id="KW-1133">Transmembrane helix</keyword>
<protein>
    <submittedName>
        <fullName evidence="3">Uncharacterized protein</fullName>
    </submittedName>
</protein>
<feature type="region of interest" description="Disordered" evidence="1">
    <location>
        <begin position="786"/>
        <end position="839"/>
    </location>
</feature>
<sequence length="1119" mass="123978">MRKIRTVSKLIMLVFLAVTLIVSTVYTTHPTYAAAFGEDSNVVFRLDGATNTCNGDYCVEKPGQTLRIKQLVQVSPFVYSSDYASGAVGAVLFVPKTFKNVKVTLDSIGYSDMSWSENGEASRQVKGFTQEIGVSVERTEDGKVTNNCATVNRDSLGFAPEAAVAAEEYFKAFYGGKDTVKRFGGDYWQKKMRQSRWEVLETLCPSKWESPLKTAFLKPDAEEYSTYKDSKALDEKRIAWDTEYKKIHPEPDWNDFDKFEQWEQAYATAREKFLAENKSQLLNARLYQGIRLGKIFAGVANYYLEADVVVDKEAWFPLAVAGAAGKCSSEGAGAHEEFCQSMNDFEEFSLPRLPDYQDPKDVETLKKQVTPNGVNWLGVRATVDGDLTRILGDEPHLNFEKMPNLLRVENPTKGRVETTNAPCFGKEECSKNLDTQFLSHYEKEAGKPFDIVNHPELQDEKTQEALKQQWLKARLPRKDEDLYGMKNKDALLGADESKVYRNLFPTARHTLYQKKFNLQANKNVHHIMSRPDEDGRDMGLIHITLCKHETPPPSTPPAPKLKVRTEAQALEGKLVGKPIHDLLIVDGEIPEGAYATVDLFYNQSGEAKTCSKPVWTSAKVMLNRGAGEYATGSFTTKKEGLYHFRENVFDRHGKLIAQGKCGEDSETVKVEKPGTPPPPSTPPAPKLKVRTEAQALEGKLVGKPIHDLLIVEGTVPEGAYATVDLFYNQSGEAKTCSKPVWTSAKVMLNRGAGEYATGSFTTKKEGLYHFRENVFDRHGKLIAQGKCGEDSETVKVEKPGTPPPPSTPPTPGTPPGTPPPPPSTPPTPGTPPSTPPAPKLKVRTEAQALEGKLVGKPIHDLLIVEGTVPEGAYATVDLFYNQSGEMKTCGKPIWTSSNILLTRSPWRYATNPYVTTMDGQYHFRESVFDRHGKLIAQGKCGEDSETVKVEKPRRVWTVAQAPKGKHVGDPIHDLVYLEGAFPKDSYVVVKLFYNQAGEAKTCQVPVWTSEKLKVPPFTPATLKTGEFKTRISGQYHFQETVYDGEGKILAQGDCGADSETLVITPDYPPVASNENKGLATTGMNPYVGSLSLVLLAAGGVTIWRVSKIKTRHPKHRKED</sequence>
<keyword evidence="2" id="KW-0812">Transmembrane</keyword>
<evidence type="ECO:0000313" key="4">
    <source>
        <dbReference type="Proteomes" id="UP000255284"/>
    </source>
</evidence>
<feature type="compositionally biased region" description="Pro residues" evidence="1">
    <location>
        <begin position="800"/>
        <end position="838"/>
    </location>
</feature>
<evidence type="ECO:0000256" key="1">
    <source>
        <dbReference type="SAM" id="MobiDB-lite"/>
    </source>
</evidence>
<evidence type="ECO:0000313" key="3">
    <source>
        <dbReference type="EMBL" id="STO15573.1"/>
    </source>
</evidence>
<reference evidence="3 4" key="1">
    <citation type="submission" date="2018-06" db="EMBL/GenBank/DDBJ databases">
        <authorList>
            <consortium name="Pathogen Informatics"/>
            <person name="Doyle S."/>
        </authorList>
    </citation>
    <scope>NUCLEOTIDE SEQUENCE [LARGE SCALE GENOMIC DNA]</scope>
    <source>
        <strain evidence="3 4">NCTC11819</strain>
    </source>
</reference>
<name>A0A8G2HTZ9_9ACTO</name>
<comment type="caution">
    <text evidence="3">The sequence shown here is derived from an EMBL/GenBank/DDBJ whole genome shotgun (WGS) entry which is preliminary data.</text>
</comment>
<feature type="compositionally biased region" description="Basic and acidic residues" evidence="1">
    <location>
        <begin position="787"/>
        <end position="798"/>
    </location>
</feature>
<feature type="compositionally biased region" description="Basic and acidic residues" evidence="1">
    <location>
        <begin position="662"/>
        <end position="672"/>
    </location>
</feature>
<dbReference type="AlphaFoldDB" id="A0A8G2HTZ9"/>
<evidence type="ECO:0000256" key="2">
    <source>
        <dbReference type="SAM" id="Phobius"/>
    </source>
</evidence>
<dbReference type="Proteomes" id="UP000255284">
    <property type="component" value="Unassembled WGS sequence"/>
</dbReference>
<organism evidence="3 4">
    <name type="scientific">Mobiluncus mulieris</name>
    <dbReference type="NCBI Taxonomy" id="2052"/>
    <lineage>
        <taxon>Bacteria</taxon>
        <taxon>Bacillati</taxon>
        <taxon>Actinomycetota</taxon>
        <taxon>Actinomycetes</taxon>
        <taxon>Actinomycetales</taxon>
        <taxon>Actinomycetaceae</taxon>
        <taxon>Mobiluncus</taxon>
    </lineage>
</organism>
<dbReference type="EMBL" id="UGGQ01000006">
    <property type="protein sequence ID" value="STO15573.1"/>
    <property type="molecule type" value="Genomic_DNA"/>
</dbReference>
<accession>A0A8G2HTZ9</accession>